<gene>
    <name evidence="3" type="ORF">ETSY1_37340</name>
</gene>
<keyword evidence="4" id="KW-1185">Reference proteome</keyword>
<dbReference type="AlphaFoldDB" id="W4L871"/>
<keyword evidence="1" id="KW-0560">Oxidoreductase</keyword>
<evidence type="ECO:0000259" key="2">
    <source>
        <dbReference type="Pfam" id="PF02668"/>
    </source>
</evidence>
<comment type="caution">
    <text evidence="3">The sequence shown here is derived from an EMBL/GenBank/DDBJ whole genome shotgun (WGS) entry which is preliminary data.</text>
</comment>
<evidence type="ECO:0000313" key="3">
    <source>
        <dbReference type="EMBL" id="ETW93865.1"/>
    </source>
</evidence>
<proteinExistence type="predicted"/>
<dbReference type="InterPro" id="IPR003819">
    <property type="entry name" value="TauD/TfdA-like"/>
</dbReference>
<dbReference type="SUPFAM" id="SSF51197">
    <property type="entry name" value="Clavaminate synthase-like"/>
    <property type="match status" value="1"/>
</dbReference>
<dbReference type="HOGENOM" id="CLU_1368748_0_0_7"/>
<dbReference type="EMBL" id="AZHW01001160">
    <property type="protein sequence ID" value="ETW93865.1"/>
    <property type="molecule type" value="Genomic_DNA"/>
</dbReference>
<feature type="domain" description="TauD/TfdA-like" evidence="2">
    <location>
        <begin position="74"/>
        <end position="202"/>
    </location>
</feature>
<organism evidence="3 4">
    <name type="scientific">Entotheonella factor</name>
    <dbReference type="NCBI Taxonomy" id="1429438"/>
    <lineage>
        <taxon>Bacteria</taxon>
        <taxon>Pseudomonadati</taxon>
        <taxon>Nitrospinota/Tectimicrobiota group</taxon>
        <taxon>Candidatus Tectimicrobiota</taxon>
        <taxon>Candidatus Entotheonellia</taxon>
        <taxon>Candidatus Entotheonellales</taxon>
        <taxon>Candidatus Entotheonellaceae</taxon>
        <taxon>Candidatus Entotheonella</taxon>
    </lineage>
</organism>
<accession>W4L871</accession>
<feature type="non-terminal residue" evidence="3">
    <location>
        <position position="202"/>
    </location>
</feature>
<evidence type="ECO:0000313" key="4">
    <source>
        <dbReference type="Proteomes" id="UP000019141"/>
    </source>
</evidence>
<dbReference type="Proteomes" id="UP000019141">
    <property type="component" value="Unassembled WGS sequence"/>
</dbReference>
<dbReference type="GO" id="GO:0016706">
    <property type="term" value="F:2-oxoglutarate-dependent dioxygenase activity"/>
    <property type="evidence" value="ECO:0007669"/>
    <property type="project" value="UniProtKB-ARBA"/>
</dbReference>
<dbReference type="InterPro" id="IPR042098">
    <property type="entry name" value="TauD-like_sf"/>
</dbReference>
<dbReference type="Pfam" id="PF02668">
    <property type="entry name" value="TauD"/>
    <property type="match status" value="1"/>
</dbReference>
<evidence type="ECO:0000256" key="1">
    <source>
        <dbReference type="ARBA" id="ARBA00023002"/>
    </source>
</evidence>
<dbReference type="Gene3D" id="3.60.130.10">
    <property type="entry name" value="Clavaminate synthase-like"/>
    <property type="match status" value="1"/>
</dbReference>
<sequence length="202" mass="23035">MALVAQQLTTDTYTPLMLREDITDQRAWIQPPLMDWYIPFPESAMAELDHALHVIDQLRQPVYTLTLDQFPHLNACRRVMAQVHTTLHQTGMAILDRLPVERYHTEQNKAIYWLLGHLLGRVVDQKWGGTRLYDVKDAGKPLGHGVRRSVTNLGQPFHTDGPWLSMTPQIVGLFCLQTAQAGGMSRLVSLVTAHNEMRRLHP</sequence>
<reference evidence="3 4" key="1">
    <citation type="journal article" date="2014" name="Nature">
        <title>An environmental bacterial taxon with a large and distinct metabolic repertoire.</title>
        <authorList>
            <person name="Wilson M.C."/>
            <person name="Mori T."/>
            <person name="Ruckert C."/>
            <person name="Uria A.R."/>
            <person name="Helf M.J."/>
            <person name="Takada K."/>
            <person name="Gernert C."/>
            <person name="Steffens U.A."/>
            <person name="Heycke N."/>
            <person name="Schmitt S."/>
            <person name="Rinke C."/>
            <person name="Helfrich E.J."/>
            <person name="Brachmann A.O."/>
            <person name="Gurgui C."/>
            <person name="Wakimoto T."/>
            <person name="Kracht M."/>
            <person name="Crusemann M."/>
            <person name="Hentschel U."/>
            <person name="Abe I."/>
            <person name="Matsunaga S."/>
            <person name="Kalinowski J."/>
            <person name="Takeyama H."/>
            <person name="Piel J."/>
        </authorList>
    </citation>
    <scope>NUCLEOTIDE SEQUENCE [LARGE SCALE GENOMIC DNA]</scope>
    <source>
        <strain evidence="4">TSY1</strain>
    </source>
</reference>
<name>W4L871_ENTF1</name>
<protein>
    <recommendedName>
        <fullName evidence="2">TauD/TfdA-like domain-containing protein</fullName>
    </recommendedName>
</protein>